<evidence type="ECO:0000313" key="3">
    <source>
        <dbReference type="Proteomes" id="UP000676649"/>
    </source>
</evidence>
<dbReference type="RefSeq" id="WP_215584518.1">
    <property type="nucleotide sequence ID" value="NZ_CP073754.1"/>
</dbReference>
<keyword evidence="3" id="KW-1185">Reference proteome</keyword>
<evidence type="ECO:0000256" key="1">
    <source>
        <dbReference type="SAM" id="MobiDB-lite"/>
    </source>
</evidence>
<reference evidence="2" key="1">
    <citation type="submission" date="2021-04" db="EMBL/GenBank/DDBJ databases">
        <title>Draft genome sequence data of methanotrophic Methylovulum sp. strain S1L and Methylomonas sp. strain S2AM isolated from boreal lake water columns.</title>
        <authorList>
            <person name="Rissanen A.J."/>
            <person name="Mangayil R."/>
            <person name="Svenning M.M."/>
            <person name="Khanongnuch R."/>
        </authorList>
    </citation>
    <scope>NUCLEOTIDE SEQUENCE</scope>
    <source>
        <strain evidence="2">S2AM</strain>
    </source>
</reference>
<proteinExistence type="predicted"/>
<name>A0A975RA92_9GAMM</name>
<evidence type="ECO:0000313" key="2">
    <source>
        <dbReference type="EMBL" id="QWF72230.1"/>
    </source>
</evidence>
<sequence>MTEAHAFYLVKIAESRWADKLLDGEIFMRPLSDFADIEKRPTASDNSFRGDIREGIVQSFADVRPGTPFFHDVFGSDADAIAGAGFISLQETLVYSMYCLEYSASRGRFVSPSIELQQFGDTAIIVTDPRQFIHRVFEGLYHRTKNEYWAGAKRVTYDVELSLTATYDGFSKLPRYAWQKEFRFAVDLNEGKIDPESWESMTDFARLMFINQGGKVATDANRKPLNLNIGSIRDICASVSTAELLELRLPASLASSPPMVIPALMPPRRPSVRPLKPLVQLKASSSSNSGEA</sequence>
<dbReference type="AlphaFoldDB" id="A0A975RA92"/>
<organism evidence="2 3">
    <name type="scientific">Methylomonas paludis</name>
    <dbReference type="NCBI Taxonomy" id="1173101"/>
    <lineage>
        <taxon>Bacteria</taxon>
        <taxon>Pseudomonadati</taxon>
        <taxon>Pseudomonadota</taxon>
        <taxon>Gammaproteobacteria</taxon>
        <taxon>Methylococcales</taxon>
        <taxon>Methylococcaceae</taxon>
        <taxon>Methylomonas</taxon>
    </lineage>
</organism>
<protein>
    <submittedName>
        <fullName evidence="2">Uncharacterized protein</fullName>
    </submittedName>
</protein>
<dbReference type="EMBL" id="CP073754">
    <property type="protein sequence ID" value="QWF72230.1"/>
    <property type="molecule type" value="Genomic_DNA"/>
</dbReference>
<feature type="compositionally biased region" description="Polar residues" evidence="1">
    <location>
        <begin position="282"/>
        <end position="292"/>
    </location>
</feature>
<dbReference type="Proteomes" id="UP000676649">
    <property type="component" value="Chromosome"/>
</dbReference>
<accession>A0A975RA92</accession>
<dbReference type="KEGG" id="mpad:KEF85_07215"/>
<feature type="region of interest" description="Disordered" evidence="1">
    <location>
        <begin position="271"/>
        <end position="292"/>
    </location>
</feature>
<gene>
    <name evidence="2" type="ORF">KEF85_07215</name>
</gene>